<feature type="domain" description="HTH cro/C1-type" evidence="4">
    <location>
        <begin position="36"/>
        <end position="71"/>
    </location>
</feature>
<dbReference type="SUPFAM" id="SSF47413">
    <property type="entry name" value="lambda repressor-like DNA-binding domains"/>
    <property type="match status" value="1"/>
</dbReference>
<accession>A7HUI5</accession>
<dbReference type="PANTHER" id="PTHR36511">
    <property type="entry name" value="MERR FAMILY BACTERIAL REGULATORY PROTEIN"/>
    <property type="match status" value="1"/>
</dbReference>
<keyword evidence="2" id="KW-0238">DNA-binding</keyword>
<dbReference type="SMART" id="SM00530">
    <property type="entry name" value="HTH_XRE"/>
    <property type="match status" value="1"/>
</dbReference>
<sequence length="102" mass="11156">MSDFAKELISSMEEALEHARGGKTGVRVHTVAPVDVKKARKALKMTQPDFARLVGTSVSGLQKWEQGKRQPGGAARTLITLIMRAPEAVRDALEERDEKLSA</sequence>
<keyword evidence="1" id="KW-0805">Transcription regulation</keyword>
<evidence type="ECO:0000256" key="2">
    <source>
        <dbReference type="ARBA" id="ARBA00023125"/>
    </source>
</evidence>
<dbReference type="InterPro" id="IPR001387">
    <property type="entry name" value="Cro/C1-type_HTH"/>
</dbReference>
<evidence type="ECO:0000313" key="5">
    <source>
        <dbReference type="EMBL" id="ABS63568.1"/>
    </source>
</evidence>
<dbReference type="InterPro" id="IPR052359">
    <property type="entry name" value="HTH-type_reg/antitoxin"/>
</dbReference>
<dbReference type="EMBL" id="CP000774">
    <property type="protein sequence ID" value="ABS63568.1"/>
    <property type="molecule type" value="Genomic_DNA"/>
</dbReference>
<dbReference type="HOGENOM" id="CLU_144725_3_2_5"/>
<protein>
    <submittedName>
        <fullName evidence="5">Helix-turn-helix domain protein</fullName>
    </submittedName>
</protein>
<evidence type="ECO:0000256" key="3">
    <source>
        <dbReference type="ARBA" id="ARBA00023163"/>
    </source>
</evidence>
<evidence type="ECO:0000259" key="4">
    <source>
        <dbReference type="PROSITE" id="PS50943"/>
    </source>
</evidence>
<dbReference type="Pfam" id="PF01381">
    <property type="entry name" value="HTH_3"/>
    <property type="match status" value="1"/>
</dbReference>
<dbReference type="eggNOG" id="COG2944">
    <property type="taxonomic scope" value="Bacteria"/>
</dbReference>
<dbReference type="PANTHER" id="PTHR36511:SF4">
    <property type="entry name" value="ANTITOXIN MQSA"/>
    <property type="match status" value="1"/>
</dbReference>
<dbReference type="PROSITE" id="PS50943">
    <property type="entry name" value="HTH_CROC1"/>
    <property type="match status" value="1"/>
</dbReference>
<dbReference type="RefSeq" id="WP_012110864.1">
    <property type="nucleotide sequence ID" value="NC_009719.1"/>
</dbReference>
<organism evidence="5 6">
    <name type="scientific">Parvibaculum lavamentivorans (strain DS-1 / DSM 13023 / NCIMB 13966)</name>
    <dbReference type="NCBI Taxonomy" id="402881"/>
    <lineage>
        <taxon>Bacteria</taxon>
        <taxon>Pseudomonadati</taxon>
        <taxon>Pseudomonadota</taxon>
        <taxon>Alphaproteobacteria</taxon>
        <taxon>Hyphomicrobiales</taxon>
        <taxon>Parvibaculaceae</taxon>
        <taxon>Parvibaculum</taxon>
    </lineage>
</organism>
<reference evidence="5 6" key="1">
    <citation type="journal article" date="2011" name="Stand. Genomic Sci.">
        <title>Complete genome sequence of Parvibaculum lavamentivorans type strain (DS-1(T)).</title>
        <authorList>
            <person name="Schleheck D."/>
            <person name="Weiss M."/>
            <person name="Pitluck S."/>
            <person name="Bruce D."/>
            <person name="Land M.L."/>
            <person name="Han S."/>
            <person name="Saunders E."/>
            <person name="Tapia R."/>
            <person name="Detter C."/>
            <person name="Brettin T."/>
            <person name="Han J."/>
            <person name="Woyke T."/>
            <person name="Goodwin L."/>
            <person name="Pennacchio L."/>
            <person name="Nolan M."/>
            <person name="Cook A.M."/>
            <person name="Kjelleberg S."/>
            <person name="Thomas T."/>
        </authorList>
    </citation>
    <scope>NUCLEOTIDE SEQUENCE [LARGE SCALE GENOMIC DNA]</scope>
    <source>
        <strain evidence="6">DS-1 / DSM 13023 / NCIMB 13966</strain>
    </source>
</reference>
<proteinExistence type="predicted"/>
<evidence type="ECO:0000256" key="1">
    <source>
        <dbReference type="ARBA" id="ARBA00023015"/>
    </source>
</evidence>
<keyword evidence="6" id="KW-1185">Reference proteome</keyword>
<dbReference type="InterPro" id="IPR010982">
    <property type="entry name" value="Lambda_DNA-bd_dom_sf"/>
</dbReference>
<dbReference type="Proteomes" id="UP000006377">
    <property type="component" value="Chromosome"/>
</dbReference>
<dbReference type="Gene3D" id="1.10.260.40">
    <property type="entry name" value="lambda repressor-like DNA-binding domains"/>
    <property type="match status" value="1"/>
</dbReference>
<dbReference type="CDD" id="cd00093">
    <property type="entry name" value="HTH_XRE"/>
    <property type="match status" value="1"/>
</dbReference>
<evidence type="ECO:0000313" key="6">
    <source>
        <dbReference type="Proteomes" id="UP000006377"/>
    </source>
</evidence>
<gene>
    <name evidence="5" type="ordered locus">Plav_1953</name>
</gene>
<dbReference type="AlphaFoldDB" id="A7HUI5"/>
<dbReference type="KEGG" id="pla:Plav_1953"/>
<name>A7HUI5_PARL1</name>
<keyword evidence="3" id="KW-0804">Transcription</keyword>
<dbReference type="GO" id="GO:0003677">
    <property type="term" value="F:DNA binding"/>
    <property type="evidence" value="ECO:0007669"/>
    <property type="project" value="UniProtKB-KW"/>
</dbReference>
<dbReference type="STRING" id="402881.Plav_1953"/>